<keyword evidence="2" id="KW-0808">Transferase</keyword>
<dbReference type="EMBL" id="FQUU01000010">
    <property type="protein sequence ID" value="SHF39252.1"/>
    <property type="molecule type" value="Genomic_DNA"/>
</dbReference>
<evidence type="ECO:0000313" key="2">
    <source>
        <dbReference type="EMBL" id="SHF39252.1"/>
    </source>
</evidence>
<protein>
    <submittedName>
        <fullName evidence="2">Glycosyltransferase involved in cell wall bisynthesis</fullName>
    </submittedName>
</protein>
<feature type="domain" description="Glycosyl transferase family 1" evidence="1">
    <location>
        <begin position="182"/>
        <end position="344"/>
    </location>
</feature>
<gene>
    <name evidence="2" type="ORF">SAMN02745131_02484</name>
</gene>
<dbReference type="STRING" id="1121884.SAMN02745131_02484"/>
<sequence>MHKNTKIRVLIFIGSLRSGGKERRLIELLTYFKKKTDFEFLVVLTKDEIQYQSFYTLDIPYLVLKKKWKKKDPTVFFQFYKVCKHFKPHLIHTWGRMQSFYTLPTVVWQKIPLVNSQITGAPTKRPKWFRLNLIDKLNFYFSRIVLSNSKAGMESFNPPANKSKVIYNGINMNRFNNLPDVEQVKAKYNIHTPFAVLMAASFTPYKDYDLFLRVANHVTKLRNDITFIGAGGYEKSDAEYKRMLRLSAQNPRILIRERIDDVEALVNACTIGVLFSVNGEGISNSIIEYMSLSKPVIATAAGGTKEIIRNNENGYLIINQTEEEISDLIIGLINNREKYEAFGKLSKRIVEESFSLESMGKAFERVYEDALN</sequence>
<dbReference type="PANTHER" id="PTHR12526:SF630">
    <property type="entry name" value="GLYCOSYLTRANSFERASE"/>
    <property type="match status" value="1"/>
</dbReference>
<dbReference type="RefSeq" id="WP_072835663.1">
    <property type="nucleotide sequence ID" value="NZ_FQUU01000010.1"/>
</dbReference>
<dbReference type="CDD" id="cd03801">
    <property type="entry name" value="GT4_PimA-like"/>
    <property type="match status" value="1"/>
</dbReference>
<proteinExistence type="predicted"/>
<organism evidence="2 3">
    <name type="scientific">Flavisolibacter ginsengisoli DSM 18119</name>
    <dbReference type="NCBI Taxonomy" id="1121884"/>
    <lineage>
        <taxon>Bacteria</taxon>
        <taxon>Pseudomonadati</taxon>
        <taxon>Bacteroidota</taxon>
        <taxon>Chitinophagia</taxon>
        <taxon>Chitinophagales</taxon>
        <taxon>Chitinophagaceae</taxon>
        <taxon>Flavisolibacter</taxon>
    </lineage>
</organism>
<dbReference type="Proteomes" id="UP000184048">
    <property type="component" value="Unassembled WGS sequence"/>
</dbReference>
<dbReference type="InterPro" id="IPR001296">
    <property type="entry name" value="Glyco_trans_1"/>
</dbReference>
<evidence type="ECO:0000259" key="1">
    <source>
        <dbReference type="Pfam" id="PF00534"/>
    </source>
</evidence>
<dbReference type="GO" id="GO:0016757">
    <property type="term" value="F:glycosyltransferase activity"/>
    <property type="evidence" value="ECO:0007669"/>
    <property type="project" value="InterPro"/>
</dbReference>
<dbReference type="PANTHER" id="PTHR12526">
    <property type="entry name" value="GLYCOSYLTRANSFERASE"/>
    <property type="match status" value="1"/>
</dbReference>
<dbReference type="OrthoDB" id="7560678at2"/>
<dbReference type="Gene3D" id="3.40.50.2000">
    <property type="entry name" value="Glycogen Phosphorylase B"/>
    <property type="match status" value="2"/>
</dbReference>
<dbReference type="Pfam" id="PF00534">
    <property type="entry name" value="Glycos_transf_1"/>
    <property type="match status" value="1"/>
</dbReference>
<evidence type="ECO:0000313" key="3">
    <source>
        <dbReference type="Proteomes" id="UP000184048"/>
    </source>
</evidence>
<keyword evidence="3" id="KW-1185">Reference proteome</keyword>
<accession>A0A1M5BAP1</accession>
<reference evidence="2 3" key="1">
    <citation type="submission" date="2016-11" db="EMBL/GenBank/DDBJ databases">
        <authorList>
            <person name="Jaros S."/>
            <person name="Januszkiewicz K."/>
            <person name="Wedrychowicz H."/>
        </authorList>
    </citation>
    <scope>NUCLEOTIDE SEQUENCE [LARGE SCALE GENOMIC DNA]</scope>
    <source>
        <strain evidence="2 3">DSM 18119</strain>
    </source>
</reference>
<dbReference type="AlphaFoldDB" id="A0A1M5BAP1"/>
<dbReference type="SUPFAM" id="SSF53756">
    <property type="entry name" value="UDP-Glycosyltransferase/glycogen phosphorylase"/>
    <property type="match status" value="1"/>
</dbReference>
<name>A0A1M5BAP1_9BACT</name>